<sequence>MSTPAPPPQELDEKRDSLAVGDEEQGGIRRTDSELEKDGGNLLLQVADADALGLKTASDGKTILVPQPSDDPRDPLNWSPFKKHMMLVILALAAFGGDFQSGAGIPLLQPQGVEWGLTPTHVNQAGNLNVLFLGIGGFIWIPPLYFWGRLPVLFWTQFIGTFLVLGSALVQNFTGYYALRPLTSLFLTAGQTIGNPLSLTFLHDMFFFHEHARKVGIWVVIFLSAPLLIVVFADETWYDRTLAVQPERPSGISGRFFNLTGVTAFRERKYKAKVFPSIMRLVEVYTKPTVIIVFFVYALSFMWAVGINVTSSIIFAVPKEAGGYGYDLRTISFLYFTPLVALILGEIFGHFVNDAVANWYIRRHNGLFKPECRLYIYFVAAFLMIPGLNIVGQGLQHQLNVASIIIGWGCYGMYLS</sequence>
<feature type="transmembrane region" description="Helical" evidence="6">
    <location>
        <begin position="158"/>
        <end position="179"/>
    </location>
</feature>
<organism evidence="7 8">
    <name type="scientific">Sporidiobolus salmonicolor</name>
    <name type="common">Yeast-like fungus</name>
    <name type="synonym">Sporobolomyces salmonicolor</name>
    <dbReference type="NCBI Taxonomy" id="5005"/>
    <lineage>
        <taxon>Eukaryota</taxon>
        <taxon>Fungi</taxon>
        <taxon>Dikarya</taxon>
        <taxon>Basidiomycota</taxon>
        <taxon>Pucciniomycotina</taxon>
        <taxon>Microbotryomycetes</taxon>
        <taxon>Sporidiobolales</taxon>
        <taxon>Sporidiobolaceae</taxon>
        <taxon>Sporobolomyces</taxon>
    </lineage>
</organism>
<evidence type="ECO:0000256" key="1">
    <source>
        <dbReference type="ARBA" id="ARBA00004141"/>
    </source>
</evidence>
<reference evidence="8" key="1">
    <citation type="submission" date="2015-02" db="EMBL/GenBank/DDBJ databases">
        <authorList>
            <person name="Gon?alves P."/>
        </authorList>
    </citation>
    <scope>NUCLEOTIDE SEQUENCE [LARGE SCALE GENOMIC DNA]</scope>
</reference>
<feature type="transmembrane region" description="Helical" evidence="6">
    <location>
        <begin position="374"/>
        <end position="392"/>
    </location>
</feature>
<evidence type="ECO:0000256" key="5">
    <source>
        <dbReference type="SAM" id="MobiDB-lite"/>
    </source>
</evidence>
<dbReference type="Gene3D" id="1.20.1250.20">
    <property type="entry name" value="MFS general substrate transporter like domains"/>
    <property type="match status" value="1"/>
</dbReference>
<dbReference type="OrthoDB" id="2533084at2759"/>
<dbReference type="GO" id="GO:0005886">
    <property type="term" value="C:plasma membrane"/>
    <property type="evidence" value="ECO:0007669"/>
    <property type="project" value="TreeGrafter"/>
</dbReference>
<dbReference type="PANTHER" id="PTHR23502">
    <property type="entry name" value="MAJOR FACILITATOR SUPERFAMILY"/>
    <property type="match status" value="1"/>
</dbReference>
<accession>A0A0D6EKL4</accession>
<evidence type="ECO:0000256" key="2">
    <source>
        <dbReference type="ARBA" id="ARBA00022692"/>
    </source>
</evidence>
<evidence type="ECO:0000256" key="6">
    <source>
        <dbReference type="SAM" id="Phobius"/>
    </source>
</evidence>
<feature type="transmembrane region" description="Helical" evidence="6">
    <location>
        <begin position="215"/>
        <end position="233"/>
    </location>
</feature>
<dbReference type="SUPFAM" id="SSF103473">
    <property type="entry name" value="MFS general substrate transporter"/>
    <property type="match status" value="1"/>
</dbReference>
<evidence type="ECO:0000256" key="4">
    <source>
        <dbReference type="ARBA" id="ARBA00023136"/>
    </source>
</evidence>
<feature type="transmembrane region" description="Helical" evidence="6">
    <location>
        <begin position="289"/>
        <end position="315"/>
    </location>
</feature>
<protein>
    <submittedName>
        <fullName evidence="7">SPOSA6832_02194-mRNA-1:cds</fullName>
    </submittedName>
</protein>
<evidence type="ECO:0000313" key="7">
    <source>
        <dbReference type="EMBL" id="CEQ40567.1"/>
    </source>
</evidence>
<dbReference type="PANTHER" id="PTHR23502:SF22">
    <property type="entry name" value="MAJOR FACILITATOR SUPERFAMILY (MFS) PROFILE DOMAIN-CONTAINING PROTEIN"/>
    <property type="match status" value="1"/>
</dbReference>
<evidence type="ECO:0000256" key="3">
    <source>
        <dbReference type="ARBA" id="ARBA00022989"/>
    </source>
</evidence>
<comment type="subcellular location">
    <subcellularLocation>
        <location evidence="1">Membrane</location>
        <topology evidence="1">Multi-pass membrane protein</topology>
    </subcellularLocation>
</comment>
<proteinExistence type="predicted"/>
<evidence type="ECO:0000313" key="8">
    <source>
        <dbReference type="Proteomes" id="UP000243876"/>
    </source>
</evidence>
<dbReference type="AlphaFoldDB" id="A0A0D6EKL4"/>
<keyword evidence="8" id="KW-1185">Reference proteome</keyword>
<dbReference type="EMBL" id="CENE01000007">
    <property type="protein sequence ID" value="CEQ40567.1"/>
    <property type="molecule type" value="Genomic_DNA"/>
</dbReference>
<dbReference type="Proteomes" id="UP000243876">
    <property type="component" value="Unassembled WGS sequence"/>
</dbReference>
<feature type="region of interest" description="Disordered" evidence="5">
    <location>
        <begin position="1"/>
        <end position="34"/>
    </location>
</feature>
<feature type="transmembrane region" description="Helical" evidence="6">
    <location>
        <begin position="335"/>
        <end position="353"/>
    </location>
</feature>
<keyword evidence="3 6" id="KW-1133">Transmembrane helix</keyword>
<dbReference type="InterPro" id="IPR036259">
    <property type="entry name" value="MFS_trans_sf"/>
</dbReference>
<keyword evidence="4 6" id="KW-0472">Membrane</keyword>
<keyword evidence="2 6" id="KW-0812">Transmembrane</keyword>
<feature type="transmembrane region" description="Helical" evidence="6">
    <location>
        <begin position="128"/>
        <end position="146"/>
    </location>
</feature>
<gene>
    <name evidence="7" type="primary">SPOSA6832_02194</name>
</gene>
<dbReference type="GO" id="GO:0022857">
    <property type="term" value="F:transmembrane transporter activity"/>
    <property type="evidence" value="ECO:0007669"/>
    <property type="project" value="TreeGrafter"/>
</dbReference>
<feature type="transmembrane region" description="Helical" evidence="6">
    <location>
        <begin position="87"/>
        <end position="108"/>
    </location>
</feature>
<name>A0A0D6EKL4_SPOSA</name>